<accession>A0A1Z4KEP3</accession>
<name>A0A1Z4KEP3_ANAVA</name>
<dbReference type="AlphaFoldDB" id="A0A1Z4KEP3"/>
<protein>
    <submittedName>
        <fullName evidence="2">Uncharacterized protein</fullName>
    </submittedName>
</protein>
<dbReference type="EMBL" id="AP018216">
    <property type="protein sequence ID" value="BAY67466.1"/>
    <property type="molecule type" value="Genomic_DNA"/>
</dbReference>
<keyword evidence="1" id="KW-0175">Coiled coil</keyword>
<proteinExistence type="predicted"/>
<reference evidence="2 3" key="1">
    <citation type="submission" date="2017-06" db="EMBL/GenBank/DDBJ databases">
        <title>Genome sequencing of cyanobaciteial culture collection at National Institute for Environmental Studies (NIES).</title>
        <authorList>
            <person name="Hirose Y."/>
            <person name="Shimura Y."/>
            <person name="Fujisawa T."/>
            <person name="Nakamura Y."/>
            <person name="Kawachi M."/>
        </authorList>
    </citation>
    <scope>NUCLEOTIDE SEQUENCE [LARGE SCALE GENOMIC DNA]</scope>
    <source>
        <strain evidence="2 3">NIES-23</strain>
    </source>
</reference>
<gene>
    <name evidence="2" type="ORF">NIES23_02400</name>
</gene>
<dbReference type="Proteomes" id="UP000217507">
    <property type="component" value="Chromosome"/>
</dbReference>
<organism evidence="2 3">
    <name type="scientific">Trichormus variabilis NIES-23</name>
    <dbReference type="NCBI Taxonomy" id="1973479"/>
    <lineage>
        <taxon>Bacteria</taxon>
        <taxon>Bacillati</taxon>
        <taxon>Cyanobacteriota</taxon>
        <taxon>Cyanophyceae</taxon>
        <taxon>Nostocales</taxon>
        <taxon>Nostocaceae</taxon>
        <taxon>Trichormus</taxon>
    </lineage>
</organism>
<evidence type="ECO:0000313" key="3">
    <source>
        <dbReference type="Proteomes" id="UP000217507"/>
    </source>
</evidence>
<evidence type="ECO:0000256" key="1">
    <source>
        <dbReference type="SAM" id="Coils"/>
    </source>
</evidence>
<feature type="coiled-coil region" evidence="1">
    <location>
        <begin position="9"/>
        <end position="66"/>
    </location>
</feature>
<evidence type="ECO:0000313" key="2">
    <source>
        <dbReference type="EMBL" id="BAY67466.1"/>
    </source>
</evidence>
<sequence length="236" mass="27175">MPSNFELRLKHLEDNIRQDQDLLKKYQDSLRYEDDPRRQAKYEREIQQLRESANCYQKEYDELQMQITGESTVQMQNVATQLQQMNTKIDRLYAGQKAIYENINHLRQGLLARYDAGEQRIIAALTEQLDQSQMIMIATVLDAIETNQVTDGEMQLILQGIQQNINKLQQSGTALPPSQSALVEVINAPELDFKHRLKVGIPIVPFILDYEGELELGTGIDLEAAWKTLIMRLKGK</sequence>